<keyword evidence="5 8" id="KW-0186">Copper</keyword>
<evidence type="ECO:0000256" key="5">
    <source>
        <dbReference type="ARBA" id="ARBA00023008"/>
    </source>
</evidence>
<keyword evidence="9" id="KW-0732">Signal</keyword>
<dbReference type="EC" id="1.4.3.-" evidence="8"/>
<dbReference type="GO" id="GO:0008131">
    <property type="term" value="F:primary methylamine oxidase activity"/>
    <property type="evidence" value="ECO:0007669"/>
    <property type="project" value="InterPro"/>
</dbReference>
<dbReference type="RefSeq" id="WP_106927448.1">
    <property type="nucleotide sequence ID" value="NZ_PYFT01000001.1"/>
</dbReference>
<accession>A0A2T2YC95</accession>
<dbReference type="Pfam" id="PF02727">
    <property type="entry name" value="Cu_amine_oxidN2"/>
    <property type="match status" value="1"/>
</dbReference>
<feature type="active site" description="Proton acceptor" evidence="6">
    <location>
        <position position="329"/>
    </location>
</feature>
<evidence type="ECO:0000256" key="3">
    <source>
        <dbReference type="ARBA" id="ARBA00022772"/>
    </source>
</evidence>
<sequence length="701" mass="78900">MKNLRLLAIACSASFITVAFSRCSQSGKAETNASQANNVMLAHPLDPLDSTEIKLVKEILIKNKIFDKEHFFSFIKLNEPSKAEVLSFKPGQPFRREAIASIYHYKKNILSEVTLDLKNRKVLGIDTLDKMQPVGQFKADSVALNSTMIKNAEWVSALKKRGISIDSVIHHGNDASDLSMGPIGHREKIIAAHYKNKKHGRLPIMGLYAFVDLTDHKVLKIVDQGQGFSEPIDVNYFKEDSAIATIPDTKPLKITQPDGATFTIKGHEITWNNWKFRYGISNREGLIIYQASYKDNGKWRSVMYRGSMPEMVVNYGSPDILNASNNYFDVGTYRLAQDKARPMTPGVDAPENAVYLTTTLHDEQGKIKPFERAIAVYEEFDGPLWRHNEKGRKSTNLALKYFTTIGNYDYGFKWVFKQDGNIDVVTELNGIVHIRGVQRVNDLPGAPDDTYKGNYYGTLVSEHVEAVNHQHFFVYRMDMDVDGPINSVAEMNTVSVLEKELNPLKSTMVAQMTHLKNEKEAQRSNNIASARHWKIMNEQVQDKWGHHSSYMLMPSPGVKPFAMEGSSLMNRAGFLKNHLWITPLHEKEIYPAGEYPESKLKNAGLPTWTAANRNIENKDLVMWYVAGVTHIVRPEEWPIMTPHVVKFTLMPNGFFSQNPVVRMPKLKTAPKPIASAAGKNLAGGIAYDKSVQCATPVKGIN</sequence>
<feature type="modified residue" description="2',4',5'-topaquinone" evidence="7">
    <location>
        <position position="408"/>
    </location>
</feature>
<dbReference type="Pfam" id="PF01179">
    <property type="entry name" value="Cu_amine_oxid"/>
    <property type="match status" value="1"/>
</dbReference>
<dbReference type="InterPro" id="IPR036460">
    <property type="entry name" value="Cu_amine_oxidase_C_sf"/>
</dbReference>
<dbReference type="Proteomes" id="UP000240357">
    <property type="component" value="Unassembled WGS sequence"/>
</dbReference>
<reference evidence="12 13" key="1">
    <citation type="submission" date="2018-03" db="EMBL/GenBank/DDBJ databases">
        <title>Adhaeribacter sp. HMF7605 Genome sequencing and assembly.</title>
        <authorList>
            <person name="Kang H."/>
            <person name="Kang J."/>
            <person name="Cha I."/>
            <person name="Kim H."/>
            <person name="Joh K."/>
        </authorList>
    </citation>
    <scope>NUCLEOTIDE SEQUENCE [LARGE SCALE GENOMIC DNA]</scope>
    <source>
        <strain evidence="12 13">HMF7605</strain>
    </source>
</reference>
<evidence type="ECO:0000313" key="13">
    <source>
        <dbReference type="Proteomes" id="UP000240357"/>
    </source>
</evidence>
<feature type="chain" id="PRO_5015728713" description="Amine oxidase" evidence="9">
    <location>
        <begin position="22"/>
        <end position="701"/>
    </location>
</feature>
<evidence type="ECO:0000259" key="11">
    <source>
        <dbReference type="Pfam" id="PF02727"/>
    </source>
</evidence>
<dbReference type="PANTHER" id="PTHR10638:SF41">
    <property type="entry name" value="AMINE OXIDASE"/>
    <property type="match status" value="1"/>
</dbReference>
<gene>
    <name evidence="12" type="ORF">AHMF7605_06095</name>
</gene>
<protein>
    <recommendedName>
        <fullName evidence="8">Amine oxidase</fullName>
        <ecNumber evidence="8">1.4.3.-</ecNumber>
    </recommendedName>
</protein>
<organism evidence="12 13">
    <name type="scientific">Adhaeribacter arboris</name>
    <dbReference type="NCBI Taxonomy" id="2072846"/>
    <lineage>
        <taxon>Bacteria</taxon>
        <taxon>Pseudomonadati</taxon>
        <taxon>Bacteroidota</taxon>
        <taxon>Cytophagia</taxon>
        <taxon>Cytophagales</taxon>
        <taxon>Hymenobacteraceae</taxon>
        <taxon>Adhaeribacter</taxon>
    </lineage>
</organism>
<evidence type="ECO:0000256" key="8">
    <source>
        <dbReference type="RuleBase" id="RU000672"/>
    </source>
</evidence>
<dbReference type="GO" id="GO:0005507">
    <property type="term" value="F:copper ion binding"/>
    <property type="evidence" value="ECO:0007669"/>
    <property type="project" value="InterPro"/>
</dbReference>
<comment type="PTM">
    <text evidence="7 8">Topaquinone (TPQ) is generated by copper-dependent autoxidation of a specific tyrosyl residue.</text>
</comment>
<evidence type="ECO:0000256" key="6">
    <source>
        <dbReference type="PIRSR" id="PIRSR600269-50"/>
    </source>
</evidence>
<dbReference type="InterPro" id="IPR049948">
    <property type="entry name" value="Cu_Am_ox_TPQ-bd"/>
</dbReference>
<feature type="domain" description="Copper amine oxidase N2-terminal" evidence="11">
    <location>
        <begin position="43"/>
        <end position="123"/>
    </location>
</feature>
<dbReference type="EMBL" id="PYFT01000001">
    <property type="protein sequence ID" value="PSR53129.1"/>
    <property type="molecule type" value="Genomic_DNA"/>
</dbReference>
<dbReference type="SUPFAM" id="SSF49998">
    <property type="entry name" value="Amine oxidase catalytic domain"/>
    <property type="match status" value="1"/>
</dbReference>
<dbReference type="AlphaFoldDB" id="A0A2T2YC95"/>
<proteinExistence type="inferred from homology"/>
<feature type="signal peptide" evidence="9">
    <location>
        <begin position="1"/>
        <end position="21"/>
    </location>
</feature>
<dbReference type="Gene3D" id="3.10.450.40">
    <property type="match status" value="2"/>
</dbReference>
<dbReference type="InterPro" id="IPR015800">
    <property type="entry name" value="Cu_amine_oxidase_N2"/>
</dbReference>
<dbReference type="GO" id="GO:0009308">
    <property type="term" value="P:amine metabolic process"/>
    <property type="evidence" value="ECO:0007669"/>
    <property type="project" value="UniProtKB-UniRule"/>
</dbReference>
<dbReference type="PROSITE" id="PS01164">
    <property type="entry name" value="COPPER_AMINE_OXID_1"/>
    <property type="match status" value="1"/>
</dbReference>
<feature type="domain" description="Copper amine oxidase catalytic" evidence="10">
    <location>
        <begin position="253"/>
        <end position="660"/>
    </location>
</feature>
<dbReference type="SUPFAM" id="SSF54416">
    <property type="entry name" value="Amine oxidase N-terminal region"/>
    <property type="match status" value="2"/>
</dbReference>
<keyword evidence="2 8" id="KW-0479">Metal-binding</keyword>
<dbReference type="PANTHER" id="PTHR10638">
    <property type="entry name" value="COPPER AMINE OXIDASE"/>
    <property type="match status" value="1"/>
</dbReference>
<comment type="caution">
    <text evidence="12">The sequence shown here is derived from an EMBL/GenBank/DDBJ whole genome shotgun (WGS) entry which is preliminary data.</text>
</comment>
<keyword evidence="4 8" id="KW-0560">Oxidoreductase</keyword>
<evidence type="ECO:0000259" key="10">
    <source>
        <dbReference type="Pfam" id="PF01179"/>
    </source>
</evidence>
<evidence type="ECO:0000256" key="2">
    <source>
        <dbReference type="ARBA" id="ARBA00022723"/>
    </source>
</evidence>
<dbReference type="Gene3D" id="2.70.98.20">
    <property type="entry name" value="Copper amine oxidase, catalytic domain"/>
    <property type="match status" value="1"/>
</dbReference>
<evidence type="ECO:0000256" key="7">
    <source>
        <dbReference type="PIRSR" id="PIRSR600269-51"/>
    </source>
</evidence>
<keyword evidence="3 6" id="KW-0801">TPQ</keyword>
<name>A0A2T2YC95_9BACT</name>
<dbReference type="GO" id="GO:0048038">
    <property type="term" value="F:quinone binding"/>
    <property type="evidence" value="ECO:0007669"/>
    <property type="project" value="InterPro"/>
</dbReference>
<feature type="active site" description="Schiff-base intermediate with substrate; via topaquinone" evidence="6">
    <location>
        <position position="408"/>
    </location>
</feature>
<comment type="similarity">
    <text evidence="1 8">Belongs to the copper/topaquinone oxidase family.</text>
</comment>
<dbReference type="OrthoDB" id="9772590at2"/>
<evidence type="ECO:0000313" key="12">
    <source>
        <dbReference type="EMBL" id="PSR53129.1"/>
    </source>
</evidence>
<dbReference type="InterPro" id="IPR000269">
    <property type="entry name" value="Cu_amine_oxidase"/>
</dbReference>
<keyword evidence="13" id="KW-1185">Reference proteome</keyword>
<evidence type="ECO:0000256" key="9">
    <source>
        <dbReference type="SAM" id="SignalP"/>
    </source>
</evidence>
<evidence type="ECO:0000256" key="1">
    <source>
        <dbReference type="ARBA" id="ARBA00007983"/>
    </source>
</evidence>
<comment type="cofactor">
    <cofactor evidence="8">
        <name>Cu cation</name>
        <dbReference type="ChEBI" id="CHEBI:23378"/>
    </cofactor>
    <text evidence="8">Contains 1 topaquinone per subunit.</text>
</comment>
<dbReference type="InterPro" id="IPR016182">
    <property type="entry name" value="Cu_amine_oxidase_N-reg"/>
</dbReference>
<dbReference type="InterPro" id="IPR015798">
    <property type="entry name" value="Cu_amine_oxidase_C"/>
</dbReference>
<evidence type="ECO:0000256" key="4">
    <source>
        <dbReference type="ARBA" id="ARBA00023002"/>
    </source>
</evidence>